<organism evidence="1 2">
    <name type="scientific">Austropuccinia psidii MF-1</name>
    <dbReference type="NCBI Taxonomy" id="1389203"/>
    <lineage>
        <taxon>Eukaryota</taxon>
        <taxon>Fungi</taxon>
        <taxon>Dikarya</taxon>
        <taxon>Basidiomycota</taxon>
        <taxon>Pucciniomycotina</taxon>
        <taxon>Pucciniomycetes</taxon>
        <taxon>Pucciniales</taxon>
        <taxon>Sphaerophragmiaceae</taxon>
        <taxon>Austropuccinia</taxon>
    </lineage>
</organism>
<dbReference type="PANTHER" id="PTHR14614:SF130">
    <property type="entry name" value="PROTEIN-LYSINE N-METHYLTRANSFERASE EEF2KMT"/>
    <property type="match status" value="1"/>
</dbReference>
<dbReference type="InterPro" id="IPR019410">
    <property type="entry name" value="Methyltransf_16"/>
</dbReference>
<evidence type="ECO:0000313" key="2">
    <source>
        <dbReference type="Proteomes" id="UP000765509"/>
    </source>
</evidence>
<dbReference type="PANTHER" id="PTHR14614">
    <property type="entry name" value="HEPATOCELLULAR CARCINOMA-ASSOCIATED ANTIGEN"/>
    <property type="match status" value="1"/>
</dbReference>
<dbReference type="Proteomes" id="UP000765509">
    <property type="component" value="Unassembled WGS sequence"/>
</dbReference>
<dbReference type="SUPFAM" id="SSF53335">
    <property type="entry name" value="S-adenosyl-L-methionine-dependent methyltransferases"/>
    <property type="match status" value="1"/>
</dbReference>
<sequence length="369" mass="41664">MNFDQSKTRHLSLLLRLYACLSPSNPNQIESPPFPPNQWLCRHDNQVELFNLLVIDHPLLKNQGKNWKISFWKRVISAIEKAFLEIEEIQEEEIDERILEYYISLQSSTIEPSLEANLKATEILTYFYGGSKDCTSWRRINLLENKLSIGNGTTGLKSWGASVCLANYLILHPEILDQVAILELGSGTGLLGIVAHQLNPANAVYLTDCNPLVLERLKQNINLNPTPFGQENLMVMPLDWNSDSHDSYQNRLTLTPQPQLILAADVVYDPSLILGLVLTIKNALELSMAINSKETSKNANVALICVTARDPTTWQLFITVCQEEHLKIDLVDLDEMLNDDKINPKGILIPNNNLDQQPNGQFKLIKLTL</sequence>
<reference evidence="1" key="1">
    <citation type="submission" date="2021-03" db="EMBL/GenBank/DDBJ databases">
        <title>Draft genome sequence of rust myrtle Austropuccinia psidii MF-1, a brazilian biotype.</title>
        <authorList>
            <person name="Quecine M.C."/>
            <person name="Pachon D.M.R."/>
            <person name="Bonatelli M.L."/>
            <person name="Correr F.H."/>
            <person name="Franceschini L.M."/>
            <person name="Leite T.F."/>
            <person name="Margarido G.R.A."/>
            <person name="Almeida C.A."/>
            <person name="Ferrarezi J.A."/>
            <person name="Labate C.A."/>
        </authorList>
    </citation>
    <scope>NUCLEOTIDE SEQUENCE</scope>
    <source>
        <strain evidence="1">MF-1</strain>
    </source>
</reference>
<name>A0A9Q3HFR9_9BASI</name>
<dbReference type="Gene3D" id="3.40.50.150">
    <property type="entry name" value="Vaccinia Virus protein VP39"/>
    <property type="match status" value="1"/>
</dbReference>
<evidence type="ECO:0008006" key="3">
    <source>
        <dbReference type="Google" id="ProtNLM"/>
    </source>
</evidence>
<dbReference type="GO" id="GO:0005737">
    <property type="term" value="C:cytoplasm"/>
    <property type="evidence" value="ECO:0007669"/>
    <property type="project" value="TreeGrafter"/>
</dbReference>
<comment type="caution">
    <text evidence="1">The sequence shown here is derived from an EMBL/GenBank/DDBJ whole genome shotgun (WGS) entry which is preliminary data.</text>
</comment>
<gene>
    <name evidence="1" type="ORF">O181_040065</name>
</gene>
<dbReference type="InterPro" id="IPR029063">
    <property type="entry name" value="SAM-dependent_MTases_sf"/>
</dbReference>
<dbReference type="Pfam" id="PF10294">
    <property type="entry name" value="Methyltransf_16"/>
    <property type="match status" value="1"/>
</dbReference>
<proteinExistence type="predicted"/>
<keyword evidence="2" id="KW-1185">Reference proteome</keyword>
<dbReference type="CDD" id="cd02440">
    <property type="entry name" value="AdoMet_MTases"/>
    <property type="match status" value="1"/>
</dbReference>
<dbReference type="EMBL" id="AVOT02015769">
    <property type="protein sequence ID" value="MBW0500350.1"/>
    <property type="molecule type" value="Genomic_DNA"/>
</dbReference>
<dbReference type="OrthoDB" id="194386at2759"/>
<dbReference type="AlphaFoldDB" id="A0A9Q3HFR9"/>
<dbReference type="GO" id="GO:0008757">
    <property type="term" value="F:S-adenosylmethionine-dependent methyltransferase activity"/>
    <property type="evidence" value="ECO:0007669"/>
    <property type="project" value="UniProtKB-ARBA"/>
</dbReference>
<evidence type="ECO:0000313" key="1">
    <source>
        <dbReference type="EMBL" id="MBW0500350.1"/>
    </source>
</evidence>
<protein>
    <recommendedName>
        <fullName evidence="3">FAM86 N-terminal domain-containing protein</fullName>
    </recommendedName>
</protein>
<accession>A0A9Q3HFR9</accession>